<keyword evidence="3" id="KW-0732">Signal</keyword>
<feature type="compositionally biased region" description="Basic and acidic residues" evidence="2">
    <location>
        <begin position="46"/>
        <end position="57"/>
    </location>
</feature>
<feature type="domain" description="OmpA-like" evidence="4">
    <location>
        <begin position="99"/>
        <end position="218"/>
    </location>
</feature>
<dbReference type="EMBL" id="CP035495">
    <property type="protein sequence ID" value="QAY64371.1"/>
    <property type="molecule type" value="Genomic_DNA"/>
</dbReference>
<feature type="chain" id="PRO_5038306171" evidence="3">
    <location>
        <begin position="19"/>
        <end position="218"/>
    </location>
</feature>
<dbReference type="PANTHER" id="PTHR30329">
    <property type="entry name" value="STATOR ELEMENT OF FLAGELLAR MOTOR COMPLEX"/>
    <property type="match status" value="1"/>
</dbReference>
<evidence type="ECO:0000313" key="7">
    <source>
        <dbReference type="Proteomes" id="UP000291758"/>
    </source>
</evidence>
<evidence type="ECO:0000256" key="2">
    <source>
        <dbReference type="SAM" id="MobiDB-lite"/>
    </source>
</evidence>
<evidence type="ECO:0000259" key="4">
    <source>
        <dbReference type="PROSITE" id="PS51123"/>
    </source>
</evidence>
<dbReference type="InterPro" id="IPR036737">
    <property type="entry name" value="OmpA-like_sf"/>
</dbReference>
<dbReference type="InterPro" id="IPR050330">
    <property type="entry name" value="Bact_OuterMem_StrucFunc"/>
</dbReference>
<dbReference type="Pfam" id="PF00691">
    <property type="entry name" value="OmpA"/>
    <property type="match status" value="1"/>
</dbReference>
<protein>
    <submittedName>
        <fullName evidence="6">OmpA family protein</fullName>
    </submittedName>
</protein>
<dbReference type="GO" id="GO:0016020">
    <property type="term" value="C:membrane"/>
    <property type="evidence" value="ECO:0007669"/>
    <property type="project" value="UniProtKB-UniRule"/>
</dbReference>
<accession>A0A4V0YEI9</accession>
<gene>
    <name evidence="5" type="ORF">ET495_15390</name>
    <name evidence="6" type="ORF">ET495_15445</name>
</gene>
<dbReference type="RefSeq" id="WP_129205514.1">
    <property type="nucleotide sequence ID" value="NZ_CP035495.1"/>
</dbReference>
<feature type="signal peptide" evidence="3">
    <location>
        <begin position="1"/>
        <end position="18"/>
    </location>
</feature>
<dbReference type="Proteomes" id="UP000291758">
    <property type="component" value="Chromosome"/>
</dbReference>
<keyword evidence="1" id="KW-0472">Membrane</keyword>
<dbReference type="KEGG" id="xyl:ET495_15390"/>
<name>A0A4V0YEI9_9MICO</name>
<dbReference type="InterPro" id="IPR006665">
    <property type="entry name" value="OmpA-like"/>
</dbReference>
<reference evidence="6 7" key="1">
    <citation type="submission" date="2019-01" db="EMBL/GenBank/DDBJ databases">
        <title>Genome sequencing of strain 2JSPR-7.</title>
        <authorList>
            <person name="Heo J."/>
            <person name="Kim S.-J."/>
            <person name="Kim J.-S."/>
            <person name="Hong S.-B."/>
            <person name="Kwon S.-W."/>
        </authorList>
    </citation>
    <scope>NUCLEOTIDE SEQUENCE [LARGE SCALE GENOMIC DNA]</scope>
    <source>
        <strain evidence="6 7">2JSPR-7</strain>
    </source>
</reference>
<evidence type="ECO:0000256" key="3">
    <source>
        <dbReference type="SAM" id="SignalP"/>
    </source>
</evidence>
<evidence type="ECO:0000313" key="6">
    <source>
        <dbReference type="EMBL" id="QAY64371.1"/>
    </source>
</evidence>
<dbReference type="CDD" id="cd07185">
    <property type="entry name" value="OmpA_C-like"/>
    <property type="match status" value="1"/>
</dbReference>
<evidence type="ECO:0000313" key="5">
    <source>
        <dbReference type="EMBL" id="QAY64362.1"/>
    </source>
</evidence>
<dbReference type="PANTHER" id="PTHR30329:SF21">
    <property type="entry name" value="LIPOPROTEIN YIAD-RELATED"/>
    <property type="match status" value="1"/>
</dbReference>
<keyword evidence="7" id="KW-1185">Reference proteome</keyword>
<dbReference type="AlphaFoldDB" id="A0A4V0YEI9"/>
<organism evidence="6 7">
    <name type="scientific">Xylanimonas allomyrinae</name>
    <dbReference type="NCBI Taxonomy" id="2509459"/>
    <lineage>
        <taxon>Bacteria</taxon>
        <taxon>Bacillati</taxon>
        <taxon>Actinomycetota</taxon>
        <taxon>Actinomycetes</taxon>
        <taxon>Micrococcales</taxon>
        <taxon>Promicromonosporaceae</taxon>
        <taxon>Xylanimonas</taxon>
    </lineage>
</organism>
<sequence>MIGSRALAVAMTVAAAVAGSPTSSPSPPSPSPQSSHDADPGLVADTQRKLDEARADLETTSLTDEMHRAAVTELRPDVSIADLRSEGSVTGLDTVVEDKGRTVVHLTADLLFEFGQATLTDPARAAVGRLTEQIPQGVAVSVDGHTDSVGDDAFNDTLSQQRADSVAAVLGEARPDLVLTVTGHGEREPVASNEVGGQDNPAGRARNRRVEVSYESGG</sequence>
<dbReference type="OrthoDB" id="5166631at2"/>
<dbReference type="SUPFAM" id="SSF103088">
    <property type="entry name" value="OmpA-like"/>
    <property type="match status" value="1"/>
</dbReference>
<evidence type="ECO:0000256" key="1">
    <source>
        <dbReference type="PROSITE-ProRule" id="PRU00473"/>
    </source>
</evidence>
<dbReference type="KEGG" id="xyl:ET495_15445"/>
<feature type="region of interest" description="Disordered" evidence="2">
    <location>
        <begin position="183"/>
        <end position="218"/>
    </location>
</feature>
<proteinExistence type="predicted"/>
<dbReference type="EMBL" id="CP035495">
    <property type="protein sequence ID" value="QAY64362.1"/>
    <property type="molecule type" value="Genomic_DNA"/>
</dbReference>
<dbReference type="Gene3D" id="3.30.1330.60">
    <property type="entry name" value="OmpA-like domain"/>
    <property type="match status" value="1"/>
</dbReference>
<dbReference type="PROSITE" id="PS51123">
    <property type="entry name" value="OMPA_2"/>
    <property type="match status" value="1"/>
</dbReference>
<feature type="region of interest" description="Disordered" evidence="2">
    <location>
        <begin position="16"/>
        <end position="63"/>
    </location>
</feature>